<reference evidence="2 3" key="1">
    <citation type="submission" date="2020-08" db="EMBL/GenBank/DDBJ databases">
        <title>Genome Sequencing of Nocardia wallacei strain FMUON74 and assembly.</title>
        <authorList>
            <person name="Toyokawa M."/>
            <person name="Uesaka K."/>
        </authorList>
    </citation>
    <scope>NUCLEOTIDE SEQUENCE [LARGE SCALE GENOMIC DNA]</scope>
    <source>
        <strain evidence="2 3">FMUON74</strain>
    </source>
</reference>
<dbReference type="AlphaFoldDB" id="A0A7G1KHT8"/>
<accession>A0A7G1KHT8</accession>
<evidence type="ECO:0000313" key="3">
    <source>
        <dbReference type="Proteomes" id="UP000516173"/>
    </source>
</evidence>
<protein>
    <submittedName>
        <fullName evidence="2">Uncharacterized protein</fullName>
    </submittedName>
</protein>
<dbReference type="EMBL" id="AP023396">
    <property type="protein sequence ID" value="BCK54797.1"/>
    <property type="molecule type" value="Genomic_DNA"/>
</dbReference>
<organism evidence="2 3">
    <name type="scientific">Nocardia wallacei</name>
    <dbReference type="NCBI Taxonomy" id="480035"/>
    <lineage>
        <taxon>Bacteria</taxon>
        <taxon>Bacillati</taxon>
        <taxon>Actinomycetota</taxon>
        <taxon>Actinomycetes</taxon>
        <taxon>Mycobacteriales</taxon>
        <taxon>Nocardiaceae</taxon>
        <taxon>Nocardia</taxon>
    </lineage>
</organism>
<proteinExistence type="predicted"/>
<dbReference type="KEGG" id="nwl:NWFMUON74_25690"/>
<sequence length="105" mass="11652">MRSVSSPRELSREDPDALPQDHPTGASRQLLVATGASDPRDTFTGIARFEWRRPSVVAVTLHARNHRLDITVRQWVPAGAAARCRRSAAAAMVTHFVEGARLRQR</sequence>
<keyword evidence="3" id="KW-1185">Reference proteome</keyword>
<feature type="region of interest" description="Disordered" evidence="1">
    <location>
        <begin position="1"/>
        <end position="27"/>
    </location>
</feature>
<gene>
    <name evidence="2" type="ORF">NWFMUON74_25690</name>
</gene>
<dbReference type="Proteomes" id="UP000516173">
    <property type="component" value="Chromosome"/>
</dbReference>
<name>A0A7G1KHT8_9NOCA</name>
<evidence type="ECO:0000313" key="2">
    <source>
        <dbReference type="EMBL" id="BCK54797.1"/>
    </source>
</evidence>
<evidence type="ECO:0000256" key="1">
    <source>
        <dbReference type="SAM" id="MobiDB-lite"/>
    </source>
</evidence>